<dbReference type="Gene3D" id="3.40.50.720">
    <property type="entry name" value="NAD(P)-binding Rossmann-like Domain"/>
    <property type="match status" value="1"/>
</dbReference>
<dbReference type="CDD" id="cd08233">
    <property type="entry name" value="butanediol_DH_like"/>
    <property type="match status" value="1"/>
</dbReference>
<dbReference type="GO" id="GO:0005737">
    <property type="term" value="C:cytoplasm"/>
    <property type="evidence" value="ECO:0007669"/>
    <property type="project" value="TreeGrafter"/>
</dbReference>
<dbReference type="Proteomes" id="UP000811619">
    <property type="component" value="Unassembled WGS sequence"/>
</dbReference>
<keyword evidence="9" id="KW-1185">Reference proteome</keyword>
<evidence type="ECO:0000256" key="5">
    <source>
        <dbReference type="ARBA" id="ARBA00023002"/>
    </source>
</evidence>
<dbReference type="InterPro" id="IPR011032">
    <property type="entry name" value="GroES-like_sf"/>
</dbReference>
<dbReference type="SUPFAM" id="SSF51735">
    <property type="entry name" value="NAD(P)-binding Rossmann-fold domains"/>
    <property type="match status" value="1"/>
</dbReference>
<evidence type="ECO:0000256" key="1">
    <source>
        <dbReference type="ARBA" id="ARBA00001947"/>
    </source>
</evidence>
<dbReference type="SUPFAM" id="SSF50129">
    <property type="entry name" value="GroES-like"/>
    <property type="match status" value="1"/>
</dbReference>
<dbReference type="PANTHER" id="PTHR43161">
    <property type="entry name" value="SORBITOL DEHYDROGENASE"/>
    <property type="match status" value="1"/>
</dbReference>
<evidence type="ECO:0000256" key="3">
    <source>
        <dbReference type="ARBA" id="ARBA00022723"/>
    </source>
</evidence>
<keyword evidence="3 6" id="KW-0479">Metal-binding</keyword>
<dbReference type="GO" id="GO:0008270">
    <property type="term" value="F:zinc ion binding"/>
    <property type="evidence" value="ECO:0007669"/>
    <property type="project" value="InterPro"/>
</dbReference>
<dbReference type="PROSITE" id="PS00059">
    <property type="entry name" value="ADH_ZINC"/>
    <property type="match status" value="1"/>
</dbReference>
<evidence type="ECO:0000256" key="4">
    <source>
        <dbReference type="ARBA" id="ARBA00022833"/>
    </source>
</evidence>
<organism evidence="8 9">
    <name type="scientific">Claviceps africana</name>
    <dbReference type="NCBI Taxonomy" id="83212"/>
    <lineage>
        <taxon>Eukaryota</taxon>
        <taxon>Fungi</taxon>
        <taxon>Dikarya</taxon>
        <taxon>Ascomycota</taxon>
        <taxon>Pezizomycotina</taxon>
        <taxon>Sordariomycetes</taxon>
        <taxon>Hypocreomycetidae</taxon>
        <taxon>Hypocreales</taxon>
        <taxon>Clavicipitaceae</taxon>
        <taxon>Claviceps</taxon>
    </lineage>
</organism>
<accession>A0A8K0J3V2</accession>
<dbReference type="GO" id="GO:0000721">
    <property type="term" value="F:(R,R)-butanediol dehydrogenase activity"/>
    <property type="evidence" value="ECO:0007669"/>
    <property type="project" value="TreeGrafter"/>
</dbReference>
<evidence type="ECO:0000259" key="7">
    <source>
        <dbReference type="SMART" id="SM00829"/>
    </source>
</evidence>
<evidence type="ECO:0000313" key="9">
    <source>
        <dbReference type="Proteomes" id="UP000811619"/>
    </source>
</evidence>
<comment type="caution">
    <text evidence="8">The sequence shown here is derived from an EMBL/GenBank/DDBJ whole genome shotgun (WGS) entry which is preliminary data.</text>
</comment>
<dbReference type="SMART" id="SM00829">
    <property type="entry name" value="PKS_ER"/>
    <property type="match status" value="1"/>
</dbReference>
<dbReference type="OrthoDB" id="3941538at2759"/>
<dbReference type="PANTHER" id="PTHR43161:SF23">
    <property type="entry name" value="(R,R)-BUTANEDIOL DEHYDROGENASE-RELATED"/>
    <property type="match status" value="1"/>
</dbReference>
<keyword evidence="5" id="KW-0560">Oxidoreductase</keyword>
<comment type="cofactor">
    <cofactor evidence="1 6">
        <name>Zn(2+)</name>
        <dbReference type="ChEBI" id="CHEBI:29105"/>
    </cofactor>
</comment>
<dbReference type="InterPro" id="IPR020843">
    <property type="entry name" value="ER"/>
</dbReference>
<reference evidence="8" key="1">
    <citation type="journal article" date="2020" name="bioRxiv">
        <title>Whole genome comparisons of ergot fungi reveals the divergence and evolution of species within the genus Claviceps are the result of varying mechanisms driving genome evolution and host range expansion.</title>
        <authorList>
            <person name="Wyka S.A."/>
            <person name="Mondo S.J."/>
            <person name="Liu M."/>
            <person name="Dettman J."/>
            <person name="Nalam V."/>
            <person name="Broders K.D."/>
        </authorList>
    </citation>
    <scope>NUCLEOTIDE SEQUENCE</scope>
    <source>
        <strain evidence="8">CCC 489</strain>
    </source>
</reference>
<dbReference type="InterPro" id="IPR002328">
    <property type="entry name" value="ADH_Zn_CS"/>
</dbReference>
<dbReference type="Pfam" id="PF00107">
    <property type="entry name" value="ADH_zinc_N"/>
    <property type="match status" value="1"/>
</dbReference>
<dbReference type="InterPro" id="IPR036291">
    <property type="entry name" value="NAD(P)-bd_dom_sf"/>
</dbReference>
<evidence type="ECO:0000313" key="8">
    <source>
        <dbReference type="EMBL" id="KAG5920984.1"/>
    </source>
</evidence>
<sequence length="392" mass="41342">MATQTFTQDSTIVGTIRATAVSASPASTSTSGTMKAVRFYGQRDIRLDTIEVPKVGAGKVKIAPKFCGICGSDLHEYLGGANLIPKPHHPHPITKETLPVTLGHEFSGIVQEVGEGVESVKPGDRVCVQPIIYDGDCRSCVRGLVNCCDSNGFVGLSGWGGGLSEAMVVPESCVKQLPANVSLEEGALVEPLAVGWHAVDISPYREDDSVLILGAGPIGLAVCQVLVARGCKNIIVCEVSTRRREFAAQFGAHHTIDPVKEDLVARVAEVTGGRGADVAFDCAGAQAALDTAFESLKARGTLVNIAIWEKRAGLAMNGLVFRERSYLGVATYTLGDFEAVLDAISTGKMKPAGMITKTIKLDQVVNEGFHALINDKENQVKILVDVGAGLSS</sequence>
<name>A0A8K0J3V2_9HYPO</name>
<evidence type="ECO:0000256" key="2">
    <source>
        <dbReference type="ARBA" id="ARBA00008072"/>
    </source>
</evidence>
<dbReference type="AlphaFoldDB" id="A0A8K0J3V2"/>
<comment type="similarity">
    <text evidence="2 6">Belongs to the zinc-containing alcohol dehydrogenase family.</text>
</comment>
<protein>
    <recommendedName>
        <fullName evidence="7">Enoyl reductase (ER) domain-containing protein</fullName>
    </recommendedName>
</protein>
<dbReference type="InterPro" id="IPR013154">
    <property type="entry name" value="ADH-like_N"/>
</dbReference>
<keyword evidence="4 6" id="KW-0862">Zinc</keyword>
<proteinExistence type="inferred from homology"/>
<dbReference type="Pfam" id="PF08240">
    <property type="entry name" value="ADH_N"/>
    <property type="match status" value="1"/>
</dbReference>
<feature type="domain" description="Enoyl reductase (ER)" evidence="7">
    <location>
        <begin position="41"/>
        <end position="384"/>
    </location>
</feature>
<dbReference type="EMBL" id="SRPY01000585">
    <property type="protein sequence ID" value="KAG5920984.1"/>
    <property type="molecule type" value="Genomic_DNA"/>
</dbReference>
<dbReference type="GO" id="GO:0034079">
    <property type="term" value="P:butanediol biosynthetic process"/>
    <property type="evidence" value="ECO:0007669"/>
    <property type="project" value="TreeGrafter"/>
</dbReference>
<dbReference type="Gene3D" id="3.90.180.10">
    <property type="entry name" value="Medium-chain alcohol dehydrogenases, catalytic domain"/>
    <property type="match status" value="1"/>
</dbReference>
<evidence type="ECO:0000256" key="6">
    <source>
        <dbReference type="RuleBase" id="RU361277"/>
    </source>
</evidence>
<gene>
    <name evidence="8" type="ORF">E4U42_006009</name>
</gene>
<dbReference type="InterPro" id="IPR013149">
    <property type="entry name" value="ADH-like_C"/>
</dbReference>